<evidence type="ECO:0000256" key="1">
    <source>
        <dbReference type="ARBA" id="ARBA00004072"/>
    </source>
</evidence>
<dbReference type="EMBL" id="PGTL01000012">
    <property type="protein sequence ID" value="PJF42634.1"/>
    <property type="molecule type" value="Genomic_DNA"/>
</dbReference>
<dbReference type="Pfam" id="PF17136">
    <property type="entry name" value="ribosomal_L24"/>
    <property type="match status" value="1"/>
</dbReference>
<evidence type="ECO:0000313" key="14">
    <source>
        <dbReference type="Proteomes" id="UP000229681"/>
    </source>
</evidence>
<evidence type="ECO:0000313" key="12">
    <source>
        <dbReference type="EMBL" id="PJF42634.1"/>
    </source>
</evidence>
<name>A0A2M8PIV2_9CHLR</name>
<comment type="function">
    <text evidence="8 9">One of the proteins that surrounds the polypeptide exit tunnel on the outside of the subunit.</text>
</comment>
<comment type="caution">
    <text evidence="11">The sequence shown here is derived from an EMBL/GenBank/DDBJ whole genome shotgun (WGS) entry which is preliminary data.</text>
</comment>
<dbReference type="Gene3D" id="2.30.30.30">
    <property type="match status" value="1"/>
</dbReference>
<keyword evidence="5 9" id="KW-0689">Ribosomal protein</keyword>
<protein>
    <recommendedName>
        <fullName evidence="7 9">Large ribosomal subunit protein uL24</fullName>
    </recommendedName>
</protein>
<comment type="similarity">
    <text evidence="2 9">Belongs to the universal ribosomal protein uL24 family.</text>
</comment>
<evidence type="ECO:0000256" key="8">
    <source>
        <dbReference type="ARBA" id="ARBA00058688"/>
    </source>
</evidence>
<dbReference type="InterPro" id="IPR003256">
    <property type="entry name" value="Ribosomal_uL24"/>
</dbReference>
<evidence type="ECO:0000256" key="3">
    <source>
        <dbReference type="ARBA" id="ARBA00022730"/>
    </source>
</evidence>
<reference evidence="13 14" key="1">
    <citation type="submission" date="2017-11" db="EMBL/GenBank/DDBJ databases">
        <title>Evolution of Phototrophy in the Chloroflexi Phylum Driven by Horizontal Gene Transfer.</title>
        <authorList>
            <person name="Ward L.M."/>
            <person name="Hemp J."/>
            <person name="Shih P.M."/>
            <person name="Mcglynn S.E."/>
            <person name="Fischer W."/>
        </authorList>
    </citation>
    <scope>NUCLEOTIDE SEQUENCE [LARGE SCALE GENOMIC DNA]</scope>
    <source>
        <strain evidence="12">CP1_1M</strain>
        <strain evidence="11">JP3_13</strain>
    </source>
</reference>
<dbReference type="SMART" id="SM00739">
    <property type="entry name" value="KOW"/>
    <property type="match status" value="1"/>
</dbReference>
<dbReference type="GO" id="GO:0005840">
    <property type="term" value="C:ribosome"/>
    <property type="evidence" value="ECO:0007669"/>
    <property type="project" value="UniProtKB-KW"/>
</dbReference>
<evidence type="ECO:0000256" key="7">
    <source>
        <dbReference type="ARBA" id="ARBA00035206"/>
    </source>
</evidence>
<dbReference type="EMBL" id="PGTM01000001">
    <property type="protein sequence ID" value="PJF37472.1"/>
    <property type="molecule type" value="Genomic_DNA"/>
</dbReference>
<keyword evidence="3 9" id="KW-0699">rRNA-binding</keyword>
<dbReference type="HAMAP" id="MF_01326_B">
    <property type="entry name" value="Ribosomal_uL24_B"/>
    <property type="match status" value="1"/>
</dbReference>
<comment type="function">
    <text evidence="1 9">One of two assembly initiator proteins, it binds directly to the 5'-end of the 23S rRNA, where it nucleates assembly of the 50S subunit.</text>
</comment>
<dbReference type="GO" id="GO:0003735">
    <property type="term" value="F:structural constituent of ribosome"/>
    <property type="evidence" value="ECO:0007669"/>
    <property type="project" value="InterPro"/>
</dbReference>
<evidence type="ECO:0000256" key="4">
    <source>
        <dbReference type="ARBA" id="ARBA00022884"/>
    </source>
</evidence>
<dbReference type="FunFam" id="2.30.30.30:FF:000004">
    <property type="entry name" value="50S ribosomal protein L24"/>
    <property type="match status" value="1"/>
</dbReference>
<dbReference type="GO" id="GO:0019843">
    <property type="term" value="F:rRNA binding"/>
    <property type="evidence" value="ECO:0007669"/>
    <property type="project" value="UniProtKB-UniRule"/>
</dbReference>
<evidence type="ECO:0000256" key="5">
    <source>
        <dbReference type="ARBA" id="ARBA00022980"/>
    </source>
</evidence>
<keyword evidence="4 9" id="KW-0694">RNA-binding</keyword>
<accession>A0A2M8PIV2</accession>
<dbReference type="GO" id="GO:0006412">
    <property type="term" value="P:translation"/>
    <property type="evidence" value="ECO:0007669"/>
    <property type="project" value="UniProtKB-UniRule"/>
</dbReference>
<dbReference type="SUPFAM" id="SSF50104">
    <property type="entry name" value="Translation proteins SH3-like domain"/>
    <property type="match status" value="1"/>
</dbReference>
<dbReference type="InterPro" id="IPR005824">
    <property type="entry name" value="KOW"/>
</dbReference>
<proteinExistence type="inferred from homology"/>
<dbReference type="GO" id="GO:1990904">
    <property type="term" value="C:ribonucleoprotein complex"/>
    <property type="evidence" value="ECO:0007669"/>
    <property type="project" value="UniProtKB-KW"/>
</dbReference>
<gene>
    <name evidence="9" type="primary">rplX</name>
    <name evidence="11" type="ORF">CUN49_00185</name>
    <name evidence="12" type="ORF">CUN50_03395</name>
</gene>
<sequence length="106" mass="12075">MQRIKKGDTVEVIAGKDIGQRGQVLAVLPKQDRVIVEKVNIVKKHQKQRQTRSGIRQGIIQFEAPIHLSNVMLVCKACDRRTRVGFRINEEGKKVRVCKKCGQDIE</sequence>
<dbReference type="Proteomes" id="UP000228947">
    <property type="component" value="Unassembled WGS sequence"/>
</dbReference>
<dbReference type="AlphaFoldDB" id="A0A2M8PIV2"/>
<evidence type="ECO:0000313" key="13">
    <source>
        <dbReference type="Proteomes" id="UP000228947"/>
    </source>
</evidence>
<feature type="domain" description="KOW" evidence="10">
    <location>
        <begin position="3"/>
        <end position="30"/>
    </location>
</feature>
<evidence type="ECO:0000313" key="11">
    <source>
        <dbReference type="EMBL" id="PJF37472.1"/>
    </source>
</evidence>
<dbReference type="NCBIfam" id="TIGR01079">
    <property type="entry name" value="rplX_bact"/>
    <property type="match status" value="1"/>
</dbReference>
<evidence type="ECO:0000256" key="6">
    <source>
        <dbReference type="ARBA" id="ARBA00023274"/>
    </source>
</evidence>
<dbReference type="InterPro" id="IPR008991">
    <property type="entry name" value="Translation_prot_SH3-like_sf"/>
</dbReference>
<dbReference type="InterPro" id="IPR014722">
    <property type="entry name" value="Rib_uL2_dom2"/>
</dbReference>
<dbReference type="InterPro" id="IPR057264">
    <property type="entry name" value="Ribosomal_uL24_C"/>
</dbReference>
<dbReference type="Proteomes" id="UP000229681">
    <property type="component" value="Unassembled WGS sequence"/>
</dbReference>
<organism evidence="11 14">
    <name type="scientific">Candidatus Thermofonsia Clade 1 bacterium</name>
    <dbReference type="NCBI Taxonomy" id="2364210"/>
    <lineage>
        <taxon>Bacteria</taxon>
        <taxon>Bacillati</taxon>
        <taxon>Chloroflexota</taxon>
        <taxon>Candidatus Thermofontia</taxon>
        <taxon>Candidatus Thermofonsia Clade 1</taxon>
    </lineage>
</organism>
<evidence type="ECO:0000256" key="2">
    <source>
        <dbReference type="ARBA" id="ARBA00010618"/>
    </source>
</evidence>
<dbReference type="CDD" id="cd06089">
    <property type="entry name" value="KOW_RPL26"/>
    <property type="match status" value="1"/>
</dbReference>
<keyword evidence="6 9" id="KW-0687">Ribonucleoprotein</keyword>
<dbReference type="Pfam" id="PF00467">
    <property type="entry name" value="KOW"/>
    <property type="match status" value="1"/>
</dbReference>
<dbReference type="InterPro" id="IPR041988">
    <property type="entry name" value="Ribosomal_uL24_KOW"/>
</dbReference>
<comment type="subunit">
    <text evidence="9">Part of the 50S ribosomal subunit.</text>
</comment>
<evidence type="ECO:0000259" key="10">
    <source>
        <dbReference type="SMART" id="SM00739"/>
    </source>
</evidence>
<dbReference type="PANTHER" id="PTHR12903">
    <property type="entry name" value="MITOCHONDRIAL RIBOSOMAL PROTEIN L24"/>
    <property type="match status" value="1"/>
</dbReference>
<evidence type="ECO:0000256" key="9">
    <source>
        <dbReference type="HAMAP-Rule" id="MF_01326"/>
    </source>
</evidence>